<sequence length="575" mass="65678">MTAETEILTKIFWEIYGYRGCYRRQENFNDLYSCLLVNRSWCKTAVPILWSSVFYPIQTSRLGFITTYLSCLSPEKLRGIADSGIKLPPSLSKHLLSPISILSDRDQDGGASVVGSVKTPMFDYPSYLEELDFDKLLKSIFDWCRKHRDIPRYQSSSLSSSISSSMSSSLFSSRSVSTLASSVSSSSSNNPLSKSQYPSLHSRKSEHIIRAECILRALLQLFTSRCSNIRCFSMNSVSNYLLHNDYFENLTKIDFNGLLCEQDIRGLFDNVKECRLEWDAMAVDGFLDAFGTSCRNLEILNANFAHDPDLATLFINKKQATDLAILITTQTSLKSFVLQDHQYFTHFFLQSLNTQISTLTKLEFYSVDFKSCHSFDVIAKCGQLELLVFKDCINITVEMATPLFNAKLPKLKYVHITNSHDDHYSRASRATSEYSSSASSSSSSRSSSRSSSLSRCSSDSLSSSRYLNDQDSETDSRYISLLSIVHHRPSLSSTNHRLQQQQSDPDFCTVCPELIRWAHRRNNPRLWWSLSWWRKQLTFQAFSEFDYMDFFTDCGFLIWWEDGSSSGWAAGWELR</sequence>
<gene>
    <name evidence="2" type="ORF">AMORRO_LOCUS4904</name>
</gene>
<accession>A0A9N9AQ47</accession>
<dbReference type="EMBL" id="CAJVPV010002800">
    <property type="protein sequence ID" value="CAG8536163.1"/>
    <property type="molecule type" value="Genomic_DNA"/>
</dbReference>
<reference evidence="2" key="1">
    <citation type="submission" date="2021-06" db="EMBL/GenBank/DDBJ databases">
        <authorList>
            <person name="Kallberg Y."/>
            <person name="Tangrot J."/>
            <person name="Rosling A."/>
        </authorList>
    </citation>
    <scope>NUCLEOTIDE SEQUENCE</scope>
    <source>
        <strain evidence="2">CL551</strain>
    </source>
</reference>
<keyword evidence="3" id="KW-1185">Reference proteome</keyword>
<evidence type="ECO:0000313" key="3">
    <source>
        <dbReference type="Proteomes" id="UP000789342"/>
    </source>
</evidence>
<dbReference type="AlphaFoldDB" id="A0A9N9AQ47"/>
<evidence type="ECO:0000313" key="2">
    <source>
        <dbReference type="EMBL" id="CAG8536163.1"/>
    </source>
</evidence>
<dbReference type="Proteomes" id="UP000789342">
    <property type="component" value="Unassembled WGS sequence"/>
</dbReference>
<organism evidence="2 3">
    <name type="scientific">Acaulospora morrowiae</name>
    <dbReference type="NCBI Taxonomy" id="94023"/>
    <lineage>
        <taxon>Eukaryota</taxon>
        <taxon>Fungi</taxon>
        <taxon>Fungi incertae sedis</taxon>
        <taxon>Mucoromycota</taxon>
        <taxon>Glomeromycotina</taxon>
        <taxon>Glomeromycetes</taxon>
        <taxon>Diversisporales</taxon>
        <taxon>Acaulosporaceae</taxon>
        <taxon>Acaulospora</taxon>
    </lineage>
</organism>
<feature type="compositionally biased region" description="Low complexity" evidence="1">
    <location>
        <begin position="435"/>
        <end position="467"/>
    </location>
</feature>
<evidence type="ECO:0000256" key="1">
    <source>
        <dbReference type="SAM" id="MobiDB-lite"/>
    </source>
</evidence>
<proteinExistence type="predicted"/>
<feature type="region of interest" description="Disordered" evidence="1">
    <location>
        <begin position="435"/>
        <end position="468"/>
    </location>
</feature>
<comment type="caution">
    <text evidence="2">The sequence shown here is derived from an EMBL/GenBank/DDBJ whole genome shotgun (WGS) entry which is preliminary data.</text>
</comment>
<name>A0A9N9AQ47_9GLOM</name>
<protein>
    <submittedName>
        <fullName evidence="2">16091_t:CDS:1</fullName>
    </submittedName>
</protein>
<dbReference type="OrthoDB" id="2367385at2759"/>